<feature type="binding site" evidence="6">
    <location>
        <begin position="12"/>
        <end position="13"/>
    </location>
    <ligand>
        <name>NAD(+)</name>
        <dbReference type="ChEBI" id="CHEBI:57540"/>
    </ligand>
</feature>
<feature type="domain" description="Glyceraldehyde 3-phosphate dehydrogenase NAD(P) binding" evidence="10">
    <location>
        <begin position="3"/>
        <end position="153"/>
    </location>
</feature>
<dbReference type="STRING" id="560819.SAMN05428998_11173"/>
<dbReference type="CDD" id="cd05214">
    <property type="entry name" value="GAPDH_I_N"/>
    <property type="match status" value="1"/>
</dbReference>
<dbReference type="GO" id="GO:0006006">
    <property type="term" value="P:glucose metabolic process"/>
    <property type="evidence" value="ECO:0007669"/>
    <property type="project" value="InterPro"/>
</dbReference>
<evidence type="ECO:0000256" key="9">
    <source>
        <dbReference type="RuleBase" id="RU361160"/>
    </source>
</evidence>
<dbReference type="SUPFAM" id="SSF51735">
    <property type="entry name" value="NAD(P)-binding Rossmann-fold domains"/>
    <property type="match status" value="1"/>
</dbReference>
<dbReference type="Pfam" id="PF00044">
    <property type="entry name" value="Gp_dh_N"/>
    <property type="match status" value="1"/>
</dbReference>
<feature type="site" description="Activates thiol group during catalysis" evidence="7">
    <location>
        <position position="180"/>
    </location>
</feature>
<dbReference type="Pfam" id="PF02800">
    <property type="entry name" value="Gp_dh_C"/>
    <property type="match status" value="1"/>
</dbReference>
<evidence type="ECO:0000256" key="4">
    <source>
        <dbReference type="PIRSR" id="PIRSR000149-1"/>
    </source>
</evidence>
<keyword evidence="6" id="KW-0520">NAD</keyword>
<gene>
    <name evidence="11" type="ORF">SAMN05428998_11173</name>
</gene>
<dbReference type="InterPro" id="IPR036291">
    <property type="entry name" value="NAD(P)-bd_dom_sf"/>
</dbReference>
<dbReference type="EC" id="1.2.1.-" evidence="9"/>
<dbReference type="CDD" id="cd18126">
    <property type="entry name" value="GAPDH_I_C"/>
    <property type="match status" value="1"/>
</dbReference>
<keyword evidence="6" id="KW-0547">Nucleotide-binding</keyword>
<evidence type="ECO:0000259" key="10">
    <source>
        <dbReference type="SMART" id="SM00846"/>
    </source>
</evidence>
<accession>A0A1Y6BXC9</accession>
<dbReference type="PIRSF" id="PIRSF000149">
    <property type="entry name" value="GAP_DH"/>
    <property type="match status" value="1"/>
</dbReference>
<dbReference type="InterPro" id="IPR006424">
    <property type="entry name" value="Glyceraldehyde-3-P_DH_1"/>
</dbReference>
<comment type="similarity">
    <text evidence="1 8">Belongs to the glyceraldehyde-3-phosphate dehydrogenase family.</text>
</comment>
<evidence type="ECO:0000256" key="2">
    <source>
        <dbReference type="ARBA" id="ARBA00011881"/>
    </source>
</evidence>
<evidence type="ECO:0000256" key="1">
    <source>
        <dbReference type="ARBA" id="ARBA00007406"/>
    </source>
</evidence>
<dbReference type="SUPFAM" id="SSF55347">
    <property type="entry name" value="Glyceraldehyde-3-phosphate dehydrogenase-like, C-terminal domain"/>
    <property type="match status" value="1"/>
</dbReference>
<dbReference type="InterPro" id="IPR020830">
    <property type="entry name" value="GlycerAld_3-P_DH_AS"/>
</dbReference>
<dbReference type="PRINTS" id="PR00078">
    <property type="entry name" value="G3PDHDRGNASE"/>
</dbReference>
<comment type="subunit">
    <text evidence="2">Homotetramer.</text>
</comment>
<protein>
    <recommendedName>
        <fullName evidence="9">Glyceraldehyde-3-phosphate dehydrogenase</fullName>
        <ecNumber evidence="9">1.2.1.-</ecNumber>
    </recommendedName>
</protein>
<evidence type="ECO:0000256" key="5">
    <source>
        <dbReference type="PIRSR" id="PIRSR000149-2"/>
    </source>
</evidence>
<dbReference type="AlphaFoldDB" id="A0A1Y6BXC9"/>
<sequence length="336" mass="35586">MPVRVGINGFGRIGRLVLRAAHEAKRSDIEFVAINDLGKPSDNAHLLTYDSVHGRYPGTVGSTDDSIIVDGHSIKSLSERDPAKLPWGDLGVDIVLECTGIFTDKEKAGLHLKGGARKVLVSAPASGVDLTVVFGVNDDKLEPGHTVVSNASCTTNCLAPVAHVLHKAVGIERGFMTTVHSYTGDQRTVDTLHKDLHRARAAAVSTIPTSTGAARAVGLVLPELKGKLDGVALRVPTPNVSLVDLKFDAARETSAEAINAAVEEAAASARLKGILEVNKAPLVSVDFNHSSASSVFDAGGTHVIEGRFVRVMSWYDNEWGFSNRMSDTAVAMGKLL</sequence>
<dbReference type="SMART" id="SM00846">
    <property type="entry name" value="Gp_dh_N"/>
    <property type="match status" value="1"/>
</dbReference>
<dbReference type="Gene3D" id="3.30.360.10">
    <property type="entry name" value="Dihydrodipicolinate Reductase, domain 2"/>
    <property type="match status" value="1"/>
</dbReference>
<feature type="active site" description="Nucleophile" evidence="4">
    <location>
        <position position="153"/>
    </location>
</feature>
<keyword evidence="12" id="KW-1185">Reference proteome</keyword>
<feature type="binding site" evidence="6">
    <location>
        <position position="122"/>
    </location>
    <ligand>
        <name>NAD(+)</name>
        <dbReference type="ChEBI" id="CHEBI:57540"/>
    </ligand>
</feature>
<evidence type="ECO:0000256" key="8">
    <source>
        <dbReference type="RuleBase" id="RU000397"/>
    </source>
</evidence>
<reference evidence="11 12" key="1">
    <citation type="submission" date="2017-04" db="EMBL/GenBank/DDBJ databases">
        <authorList>
            <person name="Afonso C.L."/>
            <person name="Miller P.J."/>
            <person name="Scott M.A."/>
            <person name="Spackman E."/>
            <person name="Goraichik I."/>
            <person name="Dimitrov K.M."/>
            <person name="Suarez D.L."/>
            <person name="Swayne D.E."/>
        </authorList>
    </citation>
    <scope>NUCLEOTIDE SEQUENCE [LARGE SCALE GENOMIC DNA]</scope>
    <source>
        <strain evidence="11 12">USBA 355</strain>
    </source>
</reference>
<dbReference type="PROSITE" id="PS00071">
    <property type="entry name" value="GAPDH"/>
    <property type="match status" value="1"/>
</dbReference>
<feature type="binding site" evidence="5">
    <location>
        <position position="234"/>
    </location>
    <ligand>
        <name>D-glyceraldehyde 3-phosphate</name>
        <dbReference type="ChEBI" id="CHEBI:59776"/>
    </ligand>
</feature>
<dbReference type="GO" id="GO:0051287">
    <property type="term" value="F:NAD binding"/>
    <property type="evidence" value="ECO:0007669"/>
    <property type="project" value="InterPro"/>
</dbReference>
<feature type="binding site" evidence="5">
    <location>
        <begin position="211"/>
        <end position="212"/>
    </location>
    <ligand>
        <name>D-glyceraldehyde 3-phosphate</name>
        <dbReference type="ChEBI" id="CHEBI:59776"/>
    </ligand>
</feature>
<evidence type="ECO:0000313" key="11">
    <source>
        <dbReference type="EMBL" id="SMF32820.1"/>
    </source>
</evidence>
<dbReference type="Proteomes" id="UP000192917">
    <property type="component" value="Unassembled WGS sequence"/>
</dbReference>
<dbReference type="GO" id="GO:0050661">
    <property type="term" value="F:NADP binding"/>
    <property type="evidence" value="ECO:0007669"/>
    <property type="project" value="InterPro"/>
</dbReference>
<dbReference type="InterPro" id="IPR020828">
    <property type="entry name" value="GlycerAld_3-P_DH_NAD(P)-bd"/>
</dbReference>
<evidence type="ECO:0000256" key="6">
    <source>
        <dbReference type="PIRSR" id="PIRSR000149-3"/>
    </source>
</evidence>
<evidence type="ECO:0000313" key="12">
    <source>
        <dbReference type="Proteomes" id="UP000192917"/>
    </source>
</evidence>
<name>A0A1Y6BXC9_9PROT</name>
<evidence type="ECO:0000256" key="7">
    <source>
        <dbReference type="PIRSR" id="PIRSR000149-4"/>
    </source>
</evidence>
<organism evidence="11 12">
    <name type="scientific">Tistlia consotensis USBA 355</name>
    <dbReference type="NCBI Taxonomy" id="560819"/>
    <lineage>
        <taxon>Bacteria</taxon>
        <taxon>Pseudomonadati</taxon>
        <taxon>Pseudomonadota</taxon>
        <taxon>Alphaproteobacteria</taxon>
        <taxon>Rhodospirillales</taxon>
        <taxon>Rhodovibrionaceae</taxon>
        <taxon>Tistlia</taxon>
    </lineage>
</organism>
<dbReference type="GO" id="GO:0016620">
    <property type="term" value="F:oxidoreductase activity, acting on the aldehyde or oxo group of donors, NAD or NADP as acceptor"/>
    <property type="evidence" value="ECO:0007669"/>
    <property type="project" value="InterPro"/>
</dbReference>
<dbReference type="FunFam" id="3.40.50.720:FF:000001">
    <property type="entry name" value="Glyceraldehyde-3-phosphate dehydrogenase"/>
    <property type="match status" value="1"/>
</dbReference>
<dbReference type="InterPro" id="IPR020829">
    <property type="entry name" value="GlycerAld_3-P_DH_cat"/>
</dbReference>
<dbReference type="EMBL" id="FWZX01000011">
    <property type="protein sequence ID" value="SMF32820.1"/>
    <property type="molecule type" value="Genomic_DNA"/>
</dbReference>
<dbReference type="NCBIfam" id="TIGR01534">
    <property type="entry name" value="GAPDH-I"/>
    <property type="match status" value="1"/>
</dbReference>
<feature type="binding site" evidence="6">
    <location>
        <position position="36"/>
    </location>
    <ligand>
        <name>NAD(+)</name>
        <dbReference type="ChEBI" id="CHEBI:57540"/>
    </ligand>
</feature>
<dbReference type="Gene3D" id="3.40.50.720">
    <property type="entry name" value="NAD(P)-binding Rossmann-like Domain"/>
    <property type="match status" value="1"/>
</dbReference>
<feature type="binding site" evidence="6">
    <location>
        <position position="80"/>
    </location>
    <ligand>
        <name>NAD(+)</name>
        <dbReference type="ChEBI" id="CHEBI:57540"/>
    </ligand>
</feature>
<keyword evidence="3 9" id="KW-0560">Oxidoreductase</keyword>
<feature type="binding site" evidence="6">
    <location>
        <position position="317"/>
    </location>
    <ligand>
        <name>NAD(+)</name>
        <dbReference type="ChEBI" id="CHEBI:57540"/>
    </ligand>
</feature>
<dbReference type="InterPro" id="IPR020831">
    <property type="entry name" value="GlycerAld/Erythrose_P_DH"/>
</dbReference>
<dbReference type="PANTHER" id="PTHR43148">
    <property type="entry name" value="GLYCERALDEHYDE-3-PHOSPHATE DEHYDROGENASE 2"/>
    <property type="match status" value="1"/>
</dbReference>
<dbReference type="FunFam" id="3.30.360.10:FF:000002">
    <property type="entry name" value="Glyceraldehyde-3-phosphate dehydrogenase"/>
    <property type="match status" value="1"/>
</dbReference>
<proteinExistence type="inferred from homology"/>
<evidence type="ECO:0000256" key="3">
    <source>
        <dbReference type="ARBA" id="ARBA00023002"/>
    </source>
</evidence>
<feature type="binding site" evidence="5">
    <location>
        <begin position="152"/>
        <end position="154"/>
    </location>
    <ligand>
        <name>D-glyceraldehyde 3-phosphate</name>
        <dbReference type="ChEBI" id="CHEBI:59776"/>
    </ligand>
</feature>
<feature type="binding site" evidence="5">
    <location>
        <position position="183"/>
    </location>
    <ligand>
        <name>D-glyceraldehyde 3-phosphate</name>
        <dbReference type="ChEBI" id="CHEBI:59776"/>
    </ligand>
</feature>
<dbReference type="RefSeq" id="WP_085123451.1">
    <property type="nucleotide sequence ID" value="NZ_FWZX01000011.1"/>
</dbReference>